<feature type="domain" description="ABC3 transporter permease C-terminal" evidence="7">
    <location>
        <begin position="651"/>
        <end position="761"/>
    </location>
</feature>
<dbReference type="PANTHER" id="PTHR30287">
    <property type="entry name" value="MEMBRANE COMPONENT OF PREDICTED ABC SUPERFAMILY METABOLITE UPTAKE TRANSPORTER"/>
    <property type="match status" value="1"/>
</dbReference>
<evidence type="ECO:0000256" key="3">
    <source>
        <dbReference type="ARBA" id="ARBA00022692"/>
    </source>
</evidence>
<gene>
    <name evidence="8" type="ORF">ACFFH7_13335</name>
</gene>
<feature type="transmembrane region" description="Helical" evidence="6">
    <location>
        <begin position="702"/>
        <end position="723"/>
    </location>
</feature>
<dbReference type="InterPro" id="IPR003838">
    <property type="entry name" value="ABC3_permease_C"/>
</dbReference>
<feature type="transmembrane region" description="Helical" evidence="6">
    <location>
        <begin position="202"/>
        <end position="225"/>
    </location>
</feature>
<keyword evidence="3 6" id="KW-0812">Transmembrane</keyword>
<reference evidence="8 9" key="1">
    <citation type="submission" date="2024-09" db="EMBL/GenBank/DDBJ databases">
        <authorList>
            <person name="Sun Q."/>
            <person name="Mori K."/>
        </authorList>
    </citation>
    <scope>NUCLEOTIDE SEQUENCE [LARGE SCALE GENOMIC DNA]</scope>
    <source>
        <strain evidence="8 9">TBRC 1432</strain>
    </source>
</reference>
<keyword evidence="5 6" id="KW-0472">Membrane</keyword>
<evidence type="ECO:0000256" key="6">
    <source>
        <dbReference type="SAM" id="Phobius"/>
    </source>
</evidence>
<keyword evidence="9" id="KW-1185">Reference proteome</keyword>
<name>A0ABV6MRF4_9PSEU</name>
<dbReference type="PANTHER" id="PTHR30287:SF2">
    <property type="entry name" value="BLL1001 PROTEIN"/>
    <property type="match status" value="1"/>
</dbReference>
<protein>
    <submittedName>
        <fullName evidence="8">FtsX-like permease family protein</fullName>
    </submittedName>
</protein>
<dbReference type="RefSeq" id="WP_273940894.1">
    <property type="nucleotide sequence ID" value="NZ_CP097263.1"/>
</dbReference>
<feature type="transmembrane region" description="Helical" evidence="6">
    <location>
        <begin position="257"/>
        <end position="278"/>
    </location>
</feature>
<comment type="caution">
    <text evidence="8">The sequence shown here is derived from an EMBL/GenBank/DDBJ whole genome shotgun (WGS) entry which is preliminary data.</text>
</comment>
<sequence>MTSTVSRPVARDSWLRDFALGLRLAVGGGRTSWARLALGTVGIGLAATVLLLFASVGTITTGVNGRLAARAANSTVISGVSPTQVLQSSTSFKTLSIDGSYLHGTGPHSPVPPGLAALPGPAEIVLSPALARLIAENPELRQRFPQRVVGEIGDAGLRGPADLVFYAGTGPLPVAGGPGLSTVVTAYSFGRPGASGLGDPTLLIVTVISSVALLIPIFIFVSVSSRIAGAQRDRRLAALRLVGAGDRQVRRIAAAESLVAAAFGLLLGTLVFLGLRQLAPRFELLGWSFFTSDVVPSVPLTVLVVLLVPVLTVGTVLFALRRVIIEPLGVVRGGKPVRRRAWWRLALIVGGIALLLAARSMPADGWLIAQVTIGASALLIGVPAIVPWLLERSVDRIHGGAPSWQLAIRRLQLDSGTPARVVSGVAVVLASAIAMQLMLLSTAIQYTTPDSSDNWVTVYSTAASASRVSDALAAVPAAKHVYPVASIAAFAGSLTYDVTVAPCATITLVLHVDHCVDGQGFLAGSAAQSAPRPGDTWRLAAAGYGVGASQTLGSFTVPSLPTVTQPVARGAGPYIVDGVVLTPALATGLPLERHTETWVDTDPAVPDATDRIATAVAPLTWQAFVSYSTSDVVNAGQSSFATVRAALLTGSVFTLFLAGISMLVLTLEQVRERRRPLAMLAAAGVPRSVLARSLLWQTAVPVVLGVVVAVGVGIAIAGLVIRLTGQALRIDWPTIGIFAAVAVALVLLVTACSLPFLRAATRLAALRTE</sequence>
<evidence type="ECO:0000256" key="4">
    <source>
        <dbReference type="ARBA" id="ARBA00022989"/>
    </source>
</evidence>
<feature type="transmembrane region" description="Helical" evidence="6">
    <location>
        <begin position="419"/>
        <end position="439"/>
    </location>
</feature>
<keyword evidence="2" id="KW-1003">Cell membrane</keyword>
<feature type="transmembrane region" description="Helical" evidence="6">
    <location>
        <begin position="645"/>
        <end position="665"/>
    </location>
</feature>
<evidence type="ECO:0000313" key="9">
    <source>
        <dbReference type="Proteomes" id="UP001589810"/>
    </source>
</evidence>
<keyword evidence="4 6" id="KW-1133">Transmembrane helix</keyword>
<feature type="transmembrane region" description="Helical" evidence="6">
    <location>
        <begin position="298"/>
        <end position="320"/>
    </location>
</feature>
<proteinExistence type="predicted"/>
<dbReference type="Pfam" id="PF02687">
    <property type="entry name" value="FtsX"/>
    <property type="match status" value="2"/>
</dbReference>
<feature type="transmembrane region" description="Helical" evidence="6">
    <location>
        <begin position="735"/>
        <end position="757"/>
    </location>
</feature>
<evidence type="ECO:0000259" key="7">
    <source>
        <dbReference type="Pfam" id="PF02687"/>
    </source>
</evidence>
<evidence type="ECO:0000256" key="5">
    <source>
        <dbReference type="ARBA" id="ARBA00023136"/>
    </source>
</evidence>
<comment type="subcellular location">
    <subcellularLocation>
        <location evidence="1">Cell membrane</location>
        <topology evidence="1">Multi-pass membrane protein</topology>
    </subcellularLocation>
</comment>
<feature type="transmembrane region" description="Helical" evidence="6">
    <location>
        <begin position="33"/>
        <end position="54"/>
    </location>
</feature>
<evidence type="ECO:0000256" key="2">
    <source>
        <dbReference type="ARBA" id="ARBA00022475"/>
    </source>
</evidence>
<feature type="transmembrane region" description="Helical" evidence="6">
    <location>
        <begin position="367"/>
        <end position="390"/>
    </location>
</feature>
<feature type="transmembrane region" description="Helical" evidence="6">
    <location>
        <begin position="341"/>
        <end position="361"/>
    </location>
</feature>
<evidence type="ECO:0000313" key="8">
    <source>
        <dbReference type="EMBL" id="MFC0542475.1"/>
    </source>
</evidence>
<dbReference type="InterPro" id="IPR038766">
    <property type="entry name" value="Membrane_comp_ABC_pdt"/>
</dbReference>
<organism evidence="8 9">
    <name type="scientific">Kutzneria chonburiensis</name>
    <dbReference type="NCBI Taxonomy" id="1483604"/>
    <lineage>
        <taxon>Bacteria</taxon>
        <taxon>Bacillati</taxon>
        <taxon>Actinomycetota</taxon>
        <taxon>Actinomycetes</taxon>
        <taxon>Pseudonocardiales</taxon>
        <taxon>Pseudonocardiaceae</taxon>
        <taxon>Kutzneria</taxon>
    </lineage>
</organism>
<feature type="domain" description="ABC3 transporter permease C-terminal" evidence="7">
    <location>
        <begin position="209"/>
        <end position="321"/>
    </location>
</feature>
<accession>A0ABV6MRF4</accession>
<dbReference type="EMBL" id="JBHLUD010000004">
    <property type="protein sequence ID" value="MFC0542475.1"/>
    <property type="molecule type" value="Genomic_DNA"/>
</dbReference>
<evidence type="ECO:0000256" key="1">
    <source>
        <dbReference type="ARBA" id="ARBA00004651"/>
    </source>
</evidence>
<dbReference type="Proteomes" id="UP001589810">
    <property type="component" value="Unassembled WGS sequence"/>
</dbReference>